<dbReference type="EMBL" id="BAAAEJ010000007">
    <property type="protein sequence ID" value="GAA0394597.1"/>
    <property type="molecule type" value="Genomic_DNA"/>
</dbReference>
<proteinExistence type="predicted"/>
<dbReference type="Proteomes" id="UP001500791">
    <property type="component" value="Unassembled WGS sequence"/>
</dbReference>
<keyword evidence="2" id="KW-1185">Reference proteome</keyword>
<sequence length="59" mass="5728">MGRSFEKVGVLFAFAIGDAGRCIDPSAVAGGIVMAGGDGLGVAAQPVDLVAMTDCAASL</sequence>
<accession>A0ABP3IA56</accession>
<protein>
    <submittedName>
        <fullName evidence="1">Uncharacterized protein</fullName>
    </submittedName>
</protein>
<evidence type="ECO:0000313" key="1">
    <source>
        <dbReference type="EMBL" id="GAA0394597.1"/>
    </source>
</evidence>
<evidence type="ECO:0000313" key="2">
    <source>
        <dbReference type="Proteomes" id="UP001500791"/>
    </source>
</evidence>
<comment type="caution">
    <text evidence="1">The sequence shown here is derived from an EMBL/GenBank/DDBJ whole genome shotgun (WGS) entry which is preliminary data.</text>
</comment>
<organism evidence="1 2">
    <name type="scientific">Brevundimonas terrae</name>
    <dbReference type="NCBI Taxonomy" id="363631"/>
    <lineage>
        <taxon>Bacteria</taxon>
        <taxon>Pseudomonadati</taxon>
        <taxon>Pseudomonadota</taxon>
        <taxon>Alphaproteobacteria</taxon>
        <taxon>Caulobacterales</taxon>
        <taxon>Caulobacteraceae</taxon>
        <taxon>Brevundimonas</taxon>
    </lineage>
</organism>
<reference evidence="2" key="1">
    <citation type="journal article" date="2019" name="Int. J. Syst. Evol. Microbiol.">
        <title>The Global Catalogue of Microorganisms (GCM) 10K type strain sequencing project: providing services to taxonomists for standard genome sequencing and annotation.</title>
        <authorList>
            <consortium name="The Broad Institute Genomics Platform"/>
            <consortium name="The Broad Institute Genome Sequencing Center for Infectious Disease"/>
            <person name="Wu L."/>
            <person name="Ma J."/>
        </authorList>
    </citation>
    <scope>NUCLEOTIDE SEQUENCE [LARGE SCALE GENOMIC DNA]</scope>
    <source>
        <strain evidence="2">JCM 13476</strain>
    </source>
</reference>
<gene>
    <name evidence="1" type="ORF">GCM10009093_21450</name>
</gene>
<name>A0ABP3IA56_9CAUL</name>